<organism evidence="3 4">
    <name type="scientific">Trichoderma asperellum (strain ATCC 204424 / CBS 433.97 / NBRC 101777)</name>
    <dbReference type="NCBI Taxonomy" id="1042311"/>
    <lineage>
        <taxon>Eukaryota</taxon>
        <taxon>Fungi</taxon>
        <taxon>Dikarya</taxon>
        <taxon>Ascomycota</taxon>
        <taxon>Pezizomycotina</taxon>
        <taxon>Sordariomycetes</taxon>
        <taxon>Hypocreomycetidae</taxon>
        <taxon>Hypocreales</taxon>
        <taxon>Hypocreaceae</taxon>
        <taxon>Trichoderma</taxon>
    </lineage>
</organism>
<feature type="compositionally biased region" description="Low complexity" evidence="1">
    <location>
        <begin position="121"/>
        <end position="135"/>
    </location>
</feature>
<dbReference type="EMBL" id="KZ679263">
    <property type="protein sequence ID" value="PTB39795.1"/>
    <property type="molecule type" value="Genomic_DNA"/>
</dbReference>
<proteinExistence type="predicted"/>
<evidence type="ECO:0000313" key="4">
    <source>
        <dbReference type="Proteomes" id="UP000240493"/>
    </source>
</evidence>
<evidence type="ECO:0000259" key="2">
    <source>
        <dbReference type="Pfam" id="PF13391"/>
    </source>
</evidence>
<dbReference type="InterPro" id="IPR003615">
    <property type="entry name" value="HNH_nuc"/>
</dbReference>
<dbReference type="Proteomes" id="UP000240493">
    <property type="component" value="Unassembled WGS sequence"/>
</dbReference>
<sequence>MAMEAFFNHSSTTPRAIMRLFKYLEDRPSFSSPDAIIPTVDLELRLELIKDICEKYETANIETLHFTKLQLSALLIMPLDTLRLAKQMPSLISTWLPTDLYPRFMMQGKLLDSQAGSGGTSQVSASASVNSSASVHRNAREREKCLARDGRVCVFTKTAHPEVCHIIPFAVNAKQINIAFLKQLHGPSTGLMGSETANSLSQLAATAPGSSDKSWNMLCLHPLLHSFWGKCLFAIKCLGIIPSDNKHSIVRLQFHWMPRHNHKQNDLVKPPYKDAVEEMIQNLTDKQDTIPGFSVFKDSSARELETGETFDILLEKEDAEKMKVVLDVQWAVVRLSAFSGAAGDWELDDTPDGEGGAGGSAVAERVESWIEDLPSSTPH</sequence>
<dbReference type="AlphaFoldDB" id="A0A2T3Z4S4"/>
<gene>
    <name evidence="3" type="ORF">M441DRAFT_27712</name>
</gene>
<keyword evidence="4" id="KW-1185">Reference proteome</keyword>
<feature type="domain" description="HNH nuclease" evidence="2">
    <location>
        <begin position="153"/>
        <end position="236"/>
    </location>
</feature>
<evidence type="ECO:0000256" key="1">
    <source>
        <dbReference type="SAM" id="MobiDB-lite"/>
    </source>
</evidence>
<dbReference type="OrthoDB" id="5416097at2759"/>
<accession>A0A2T3Z4S4</accession>
<feature type="region of interest" description="Disordered" evidence="1">
    <location>
        <begin position="115"/>
        <end position="135"/>
    </location>
</feature>
<evidence type="ECO:0000313" key="3">
    <source>
        <dbReference type="EMBL" id="PTB39795.1"/>
    </source>
</evidence>
<feature type="region of interest" description="Disordered" evidence="1">
    <location>
        <begin position="344"/>
        <end position="379"/>
    </location>
</feature>
<name>A0A2T3Z4S4_TRIA4</name>
<protein>
    <recommendedName>
        <fullName evidence="2">HNH nuclease domain-containing protein</fullName>
    </recommendedName>
</protein>
<dbReference type="Pfam" id="PF13391">
    <property type="entry name" value="HNH_2"/>
    <property type="match status" value="1"/>
</dbReference>
<reference evidence="3 4" key="1">
    <citation type="submission" date="2016-07" db="EMBL/GenBank/DDBJ databases">
        <title>Multiple horizontal gene transfer events from other fungi enriched the ability of initially mycotrophic Trichoderma (Ascomycota) to feed on dead plant biomass.</title>
        <authorList>
            <consortium name="DOE Joint Genome Institute"/>
            <person name="Aerts A."/>
            <person name="Atanasova L."/>
            <person name="Chenthamara K."/>
            <person name="Zhang J."/>
            <person name="Grujic M."/>
            <person name="Henrissat B."/>
            <person name="Kuo A."/>
            <person name="Salamov A."/>
            <person name="Lipzen A."/>
            <person name="Labutti K."/>
            <person name="Barry K."/>
            <person name="Miao Y."/>
            <person name="Rahimi M.J."/>
            <person name="Shen Q."/>
            <person name="Grigoriev I.V."/>
            <person name="Kubicek C.P."/>
            <person name="Druzhinina I.S."/>
        </authorList>
    </citation>
    <scope>NUCLEOTIDE SEQUENCE [LARGE SCALE GENOMIC DNA]</scope>
    <source>
        <strain evidence="3 4">CBS 433.97</strain>
    </source>
</reference>